<dbReference type="InterPro" id="IPR013087">
    <property type="entry name" value="Znf_C2H2_type"/>
</dbReference>
<protein>
    <recommendedName>
        <fullName evidence="3">C2H2-type domain-containing protein</fullName>
    </recommendedName>
</protein>
<keyword evidence="5" id="KW-1185">Reference proteome</keyword>
<keyword evidence="1" id="KW-0862">Zinc</keyword>
<evidence type="ECO:0000313" key="4">
    <source>
        <dbReference type="EMBL" id="EDV44035.2"/>
    </source>
</evidence>
<evidence type="ECO:0000259" key="3">
    <source>
        <dbReference type="PROSITE" id="PS50157"/>
    </source>
</evidence>
<dbReference type="OrthoDB" id="7868848at2759"/>
<name>B3LYR9_DROAN</name>
<feature type="domain" description="C2H2-type" evidence="3">
    <location>
        <begin position="251"/>
        <end position="279"/>
    </location>
</feature>
<keyword evidence="1" id="KW-0863">Zinc-finger</keyword>
<evidence type="ECO:0000313" key="5">
    <source>
        <dbReference type="Proteomes" id="UP000007801"/>
    </source>
</evidence>
<dbReference type="GO" id="GO:0008270">
    <property type="term" value="F:zinc ion binding"/>
    <property type="evidence" value="ECO:0007669"/>
    <property type="project" value="UniProtKB-KW"/>
</dbReference>
<dbReference type="HOGENOM" id="CLU_1268068_0_0_1"/>
<reference evidence="4 5" key="1">
    <citation type="journal article" date="2007" name="Nature">
        <title>Evolution of genes and genomes on the Drosophila phylogeny.</title>
        <authorList>
            <consortium name="Drosophila 12 Genomes Consortium"/>
            <person name="Clark A.G."/>
            <person name="Eisen M.B."/>
            <person name="Smith D.R."/>
            <person name="Bergman C.M."/>
            <person name="Oliver B."/>
            <person name="Markow T.A."/>
            <person name="Kaufman T.C."/>
            <person name="Kellis M."/>
            <person name="Gelbart W."/>
            <person name="Iyer V.N."/>
            <person name="Pollard D.A."/>
            <person name="Sackton T.B."/>
            <person name="Larracuente A.M."/>
            <person name="Singh N.D."/>
            <person name="Abad J.P."/>
            <person name="Abt D.N."/>
            <person name="Adryan B."/>
            <person name="Aguade M."/>
            <person name="Akashi H."/>
            <person name="Anderson W.W."/>
            <person name="Aquadro C.F."/>
            <person name="Ardell D.H."/>
            <person name="Arguello R."/>
            <person name="Artieri C.G."/>
            <person name="Barbash D.A."/>
            <person name="Barker D."/>
            <person name="Barsanti P."/>
            <person name="Batterham P."/>
            <person name="Batzoglou S."/>
            <person name="Begun D."/>
            <person name="Bhutkar A."/>
            <person name="Blanco E."/>
            <person name="Bosak S.A."/>
            <person name="Bradley R.K."/>
            <person name="Brand A.D."/>
            <person name="Brent M.R."/>
            <person name="Brooks A.N."/>
            <person name="Brown R.H."/>
            <person name="Butlin R.K."/>
            <person name="Caggese C."/>
            <person name="Calvi B.R."/>
            <person name="Bernardo de Carvalho A."/>
            <person name="Caspi A."/>
            <person name="Castrezana S."/>
            <person name="Celniker S.E."/>
            <person name="Chang J.L."/>
            <person name="Chapple C."/>
            <person name="Chatterji S."/>
            <person name="Chinwalla A."/>
            <person name="Civetta A."/>
            <person name="Clifton S.W."/>
            <person name="Comeron J.M."/>
            <person name="Costello J.C."/>
            <person name="Coyne J.A."/>
            <person name="Daub J."/>
            <person name="David R.G."/>
            <person name="Delcher A.L."/>
            <person name="Delehaunty K."/>
            <person name="Do C.B."/>
            <person name="Ebling H."/>
            <person name="Edwards K."/>
            <person name="Eickbush T."/>
            <person name="Evans J.D."/>
            <person name="Filipski A."/>
            <person name="Findeiss S."/>
            <person name="Freyhult E."/>
            <person name="Fulton L."/>
            <person name="Fulton R."/>
            <person name="Garcia A.C."/>
            <person name="Gardiner A."/>
            <person name="Garfield D.A."/>
            <person name="Garvin B.E."/>
            <person name="Gibson G."/>
            <person name="Gilbert D."/>
            <person name="Gnerre S."/>
            <person name="Godfrey J."/>
            <person name="Good R."/>
            <person name="Gotea V."/>
            <person name="Gravely B."/>
            <person name="Greenberg A.J."/>
            <person name="Griffiths-Jones S."/>
            <person name="Gross S."/>
            <person name="Guigo R."/>
            <person name="Gustafson E.A."/>
            <person name="Haerty W."/>
            <person name="Hahn M.W."/>
            <person name="Halligan D.L."/>
            <person name="Halpern A.L."/>
            <person name="Halter G.M."/>
            <person name="Han M.V."/>
            <person name="Heger A."/>
            <person name="Hillier L."/>
            <person name="Hinrichs A.S."/>
            <person name="Holmes I."/>
            <person name="Hoskins R.A."/>
            <person name="Hubisz M.J."/>
            <person name="Hultmark D."/>
            <person name="Huntley M.A."/>
            <person name="Jaffe D.B."/>
            <person name="Jagadeeshan S."/>
            <person name="Jeck W.R."/>
            <person name="Johnson J."/>
            <person name="Jones C.D."/>
            <person name="Jordan W.C."/>
            <person name="Karpen G.H."/>
            <person name="Kataoka E."/>
            <person name="Keightley P.D."/>
            <person name="Kheradpour P."/>
            <person name="Kirkness E.F."/>
            <person name="Koerich L.B."/>
            <person name="Kristiansen K."/>
            <person name="Kudrna D."/>
            <person name="Kulathinal R.J."/>
            <person name="Kumar S."/>
            <person name="Kwok R."/>
            <person name="Lander E."/>
            <person name="Langley C.H."/>
            <person name="Lapoint R."/>
            <person name="Lazzaro B.P."/>
            <person name="Lee S.J."/>
            <person name="Levesque L."/>
            <person name="Li R."/>
            <person name="Lin C.F."/>
            <person name="Lin M.F."/>
            <person name="Lindblad-Toh K."/>
            <person name="Llopart A."/>
            <person name="Long M."/>
            <person name="Low L."/>
            <person name="Lozovsky E."/>
            <person name="Lu J."/>
            <person name="Luo M."/>
            <person name="Machado C.A."/>
            <person name="Makalowski W."/>
            <person name="Marzo M."/>
            <person name="Matsuda M."/>
            <person name="Matzkin L."/>
            <person name="McAllister B."/>
            <person name="McBride C.S."/>
            <person name="McKernan B."/>
            <person name="McKernan K."/>
            <person name="Mendez-Lago M."/>
            <person name="Minx P."/>
            <person name="Mollenhauer M.U."/>
            <person name="Montooth K."/>
            <person name="Mount S.M."/>
            <person name="Mu X."/>
            <person name="Myers E."/>
            <person name="Negre B."/>
            <person name="Newfeld S."/>
            <person name="Nielsen R."/>
            <person name="Noor M.A."/>
            <person name="O'Grady P."/>
            <person name="Pachter L."/>
            <person name="Papaceit M."/>
            <person name="Parisi M.J."/>
            <person name="Parisi M."/>
            <person name="Parts L."/>
            <person name="Pedersen J.S."/>
            <person name="Pesole G."/>
            <person name="Phillippy A.M."/>
            <person name="Ponting C.P."/>
            <person name="Pop M."/>
            <person name="Porcelli D."/>
            <person name="Powell J.R."/>
            <person name="Prohaska S."/>
            <person name="Pruitt K."/>
            <person name="Puig M."/>
            <person name="Quesneville H."/>
            <person name="Ram K.R."/>
            <person name="Rand D."/>
            <person name="Rasmussen M.D."/>
            <person name="Reed L.K."/>
            <person name="Reenan R."/>
            <person name="Reily A."/>
            <person name="Remington K.A."/>
            <person name="Rieger T.T."/>
            <person name="Ritchie M.G."/>
            <person name="Robin C."/>
            <person name="Rogers Y.H."/>
            <person name="Rohde C."/>
            <person name="Rozas J."/>
            <person name="Rubenfield M.J."/>
            <person name="Ruiz A."/>
            <person name="Russo S."/>
            <person name="Salzberg S.L."/>
            <person name="Sanchez-Gracia A."/>
            <person name="Saranga D.J."/>
            <person name="Sato H."/>
            <person name="Schaeffer S.W."/>
            <person name="Schatz M.C."/>
            <person name="Schlenke T."/>
            <person name="Schwartz R."/>
            <person name="Segarra C."/>
            <person name="Singh R.S."/>
            <person name="Sirot L."/>
            <person name="Sirota M."/>
            <person name="Sisneros N.B."/>
            <person name="Smith C.D."/>
            <person name="Smith T.F."/>
            <person name="Spieth J."/>
            <person name="Stage D.E."/>
            <person name="Stark A."/>
            <person name="Stephan W."/>
            <person name="Strausberg R.L."/>
            <person name="Strempel S."/>
            <person name="Sturgill D."/>
            <person name="Sutton G."/>
            <person name="Sutton G.G."/>
            <person name="Tao W."/>
            <person name="Teichmann S."/>
            <person name="Tobari Y.N."/>
            <person name="Tomimura Y."/>
            <person name="Tsolas J.M."/>
            <person name="Valente V.L."/>
            <person name="Venter E."/>
            <person name="Venter J.C."/>
            <person name="Vicario S."/>
            <person name="Vieira F.G."/>
            <person name="Vilella A.J."/>
            <person name="Villasante A."/>
            <person name="Walenz B."/>
            <person name="Wang J."/>
            <person name="Wasserman M."/>
            <person name="Watts T."/>
            <person name="Wilson D."/>
            <person name="Wilson R.K."/>
            <person name="Wing R.A."/>
            <person name="Wolfner M.F."/>
            <person name="Wong A."/>
            <person name="Wong G.K."/>
            <person name="Wu C.I."/>
            <person name="Wu G."/>
            <person name="Yamamoto D."/>
            <person name="Yang H.P."/>
            <person name="Yang S.P."/>
            <person name="Yorke J.A."/>
            <person name="Yoshida K."/>
            <person name="Zdobnov E."/>
            <person name="Zhang P."/>
            <person name="Zhang Y."/>
            <person name="Zimin A.V."/>
            <person name="Baldwin J."/>
            <person name="Abdouelleil A."/>
            <person name="Abdulkadir J."/>
            <person name="Abebe A."/>
            <person name="Abera B."/>
            <person name="Abreu J."/>
            <person name="Acer S.C."/>
            <person name="Aftuck L."/>
            <person name="Alexander A."/>
            <person name="An P."/>
            <person name="Anderson E."/>
            <person name="Anderson S."/>
            <person name="Arachi H."/>
            <person name="Azer M."/>
            <person name="Bachantsang P."/>
            <person name="Barry A."/>
            <person name="Bayul T."/>
            <person name="Berlin A."/>
            <person name="Bessette D."/>
            <person name="Bloom T."/>
            <person name="Blye J."/>
            <person name="Boguslavskiy L."/>
            <person name="Bonnet C."/>
            <person name="Boukhgalter B."/>
            <person name="Bourzgui I."/>
            <person name="Brown A."/>
            <person name="Cahill P."/>
            <person name="Channer S."/>
            <person name="Cheshatsang Y."/>
            <person name="Chuda L."/>
            <person name="Citroen M."/>
            <person name="Collymore A."/>
            <person name="Cooke P."/>
            <person name="Costello M."/>
            <person name="D'Aco K."/>
            <person name="Daza R."/>
            <person name="De Haan G."/>
            <person name="DeGray S."/>
            <person name="DeMaso C."/>
            <person name="Dhargay N."/>
            <person name="Dooley K."/>
            <person name="Dooley E."/>
            <person name="Doricent M."/>
            <person name="Dorje P."/>
            <person name="Dorjee K."/>
            <person name="Dupes A."/>
            <person name="Elong R."/>
            <person name="Falk J."/>
            <person name="Farina A."/>
            <person name="Faro S."/>
            <person name="Ferguson D."/>
            <person name="Fisher S."/>
            <person name="Foley C.D."/>
            <person name="Franke A."/>
            <person name="Friedrich D."/>
            <person name="Gadbois L."/>
            <person name="Gearin G."/>
            <person name="Gearin C.R."/>
            <person name="Giannoukos G."/>
            <person name="Goode T."/>
            <person name="Graham J."/>
            <person name="Grandbois E."/>
            <person name="Grewal S."/>
            <person name="Gyaltsen K."/>
            <person name="Hafez N."/>
            <person name="Hagos B."/>
            <person name="Hall J."/>
            <person name="Henson C."/>
            <person name="Hollinger A."/>
            <person name="Honan T."/>
            <person name="Huard M.D."/>
            <person name="Hughes L."/>
            <person name="Hurhula B."/>
            <person name="Husby M.E."/>
            <person name="Kamat A."/>
            <person name="Kanga B."/>
            <person name="Kashin S."/>
            <person name="Khazanovich D."/>
            <person name="Kisner P."/>
            <person name="Lance K."/>
            <person name="Lara M."/>
            <person name="Lee W."/>
            <person name="Lennon N."/>
            <person name="Letendre F."/>
            <person name="LeVine R."/>
            <person name="Lipovsky A."/>
            <person name="Liu X."/>
            <person name="Liu J."/>
            <person name="Liu S."/>
            <person name="Lokyitsang T."/>
            <person name="Lokyitsang Y."/>
            <person name="Lubonja R."/>
            <person name="Lui A."/>
            <person name="MacDonald P."/>
            <person name="Magnisalis V."/>
            <person name="Maru K."/>
            <person name="Matthews C."/>
            <person name="McCusker W."/>
            <person name="McDonough S."/>
            <person name="Mehta T."/>
            <person name="Meldrim J."/>
            <person name="Meneus L."/>
            <person name="Mihai O."/>
            <person name="Mihalev A."/>
            <person name="Mihova T."/>
            <person name="Mittelman R."/>
            <person name="Mlenga V."/>
            <person name="Montmayeur A."/>
            <person name="Mulrain L."/>
            <person name="Navidi A."/>
            <person name="Naylor J."/>
            <person name="Negash T."/>
            <person name="Nguyen T."/>
            <person name="Nguyen N."/>
            <person name="Nicol R."/>
            <person name="Norbu C."/>
            <person name="Norbu N."/>
            <person name="Novod N."/>
            <person name="O'Neill B."/>
            <person name="Osman S."/>
            <person name="Markiewicz E."/>
            <person name="Oyono O.L."/>
            <person name="Patti C."/>
            <person name="Phunkhang P."/>
            <person name="Pierre F."/>
            <person name="Priest M."/>
            <person name="Raghuraman S."/>
            <person name="Rege F."/>
            <person name="Reyes R."/>
            <person name="Rise C."/>
            <person name="Rogov P."/>
            <person name="Ross K."/>
            <person name="Ryan E."/>
            <person name="Settipalli S."/>
            <person name="Shea T."/>
            <person name="Sherpa N."/>
            <person name="Shi L."/>
            <person name="Shih D."/>
            <person name="Sparrow T."/>
            <person name="Spaulding J."/>
            <person name="Stalker J."/>
            <person name="Stange-Thomann N."/>
            <person name="Stavropoulos S."/>
            <person name="Stone C."/>
            <person name="Strader C."/>
            <person name="Tesfaye S."/>
            <person name="Thomson T."/>
            <person name="Thoulutsang Y."/>
            <person name="Thoulutsang D."/>
            <person name="Topham K."/>
            <person name="Topping I."/>
            <person name="Tsamla T."/>
            <person name="Vassiliev H."/>
            <person name="Vo A."/>
            <person name="Wangchuk T."/>
            <person name="Wangdi T."/>
            <person name="Weiand M."/>
            <person name="Wilkinson J."/>
            <person name="Wilson A."/>
            <person name="Yadav S."/>
            <person name="Young G."/>
            <person name="Yu Q."/>
            <person name="Zembek L."/>
            <person name="Zhong D."/>
            <person name="Zimmer A."/>
            <person name="Zwirko Z."/>
            <person name="Jaffe D.B."/>
            <person name="Alvarez P."/>
            <person name="Brockman W."/>
            <person name="Butler J."/>
            <person name="Chin C."/>
            <person name="Gnerre S."/>
            <person name="Grabherr M."/>
            <person name="Kleber M."/>
            <person name="Mauceli E."/>
            <person name="MacCallum I."/>
        </authorList>
    </citation>
    <scope>NUCLEOTIDE SEQUENCE [LARGE SCALE GENOMIC DNA]</scope>
    <source>
        <strain evidence="5">Tucson 14024-0371.13</strain>
    </source>
</reference>
<gene>
    <name evidence="4" type="primary">Dana\GF18790</name>
    <name evidence="4" type="synonym">dana_GLEANR_20047</name>
    <name evidence="4" type="ORF">GF18790</name>
</gene>
<evidence type="ECO:0000256" key="1">
    <source>
        <dbReference type="PROSITE-ProRule" id="PRU00042"/>
    </source>
</evidence>
<dbReference type="GeneID" id="6501560"/>
<evidence type="ECO:0000256" key="2">
    <source>
        <dbReference type="SAM" id="MobiDB-lite"/>
    </source>
</evidence>
<dbReference type="PROSITE" id="PS00028">
    <property type="entry name" value="ZINC_FINGER_C2H2_1"/>
    <property type="match status" value="1"/>
</dbReference>
<keyword evidence="1" id="KW-0479">Metal-binding</keyword>
<organism evidence="4 5">
    <name type="scientific">Drosophila ananassae</name>
    <name type="common">Fruit fly</name>
    <dbReference type="NCBI Taxonomy" id="7217"/>
    <lineage>
        <taxon>Eukaryota</taxon>
        <taxon>Metazoa</taxon>
        <taxon>Ecdysozoa</taxon>
        <taxon>Arthropoda</taxon>
        <taxon>Hexapoda</taxon>
        <taxon>Insecta</taxon>
        <taxon>Pterygota</taxon>
        <taxon>Neoptera</taxon>
        <taxon>Endopterygota</taxon>
        <taxon>Diptera</taxon>
        <taxon>Brachycera</taxon>
        <taxon>Muscomorpha</taxon>
        <taxon>Ephydroidea</taxon>
        <taxon>Drosophilidae</taxon>
        <taxon>Drosophila</taxon>
        <taxon>Sophophora</taxon>
    </lineage>
</organism>
<proteinExistence type="predicted"/>
<dbReference type="PROSITE" id="PS50157">
    <property type="entry name" value="ZINC_FINGER_C2H2_2"/>
    <property type="match status" value="1"/>
</dbReference>
<sequence length="303" mass="34506">MWQPLAADVSLASHITKSLDYLFCFDQVKIRNMFLNHGSITNQECLCKPETVSDLQLLGKDVVTNYGTMTTRKCLGVKCQEPVKVKTFINHGTLVVHKCTCNSELISITDLVNYGVIVNCLTKCVPKDQSINDLPIEHVLQDELKVQIKNHQKSPSSSKARDLKQAVTSETKQSPLAVNYYTQKVKSEENLLVPMKRSFADTPSSSNEPTQTSKEMPTEMCRRCYRRYVNIMKNPELRTVNPEDRHRSRNVRCLECWACFKTKKSLEQHVKTCHLIDKPYKCKGCPYKAAEITSLNAHHGSCY</sequence>
<accession>B3LYR9</accession>
<dbReference type="KEGG" id="dan:6501560"/>
<dbReference type="AlphaFoldDB" id="B3LYR9"/>
<dbReference type="EMBL" id="CH902617">
    <property type="protein sequence ID" value="EDV44035.2"/>
    <property type="molecule type" value="Genomic_DNA"/>
</dbReference>
<dbReference type="Gene3D" id="3.30.160.60">
    <property type="entry name" value="Classic Zinc Finger"/>
    <property type="match status" value="1"/>
</dbReference>
<dbReference type="InParanoid" id="B3LYR9"/>
<dbReference type="Proteomes" id="UP000007801">
    <property type="component" value="Unassembled WGS sequence"/>
</dbReference>
<feature type="region of interest" description="Disordered" evidence="2">
    <location>
        <begin position="149"/>
        <end position="168"/>
    </location>
</feature>